<name>A0A967AU87_9FLAO</name>
<evidence type="ECO:0000313" key="1">
    <source>
        <dbReference type="EMBL" id="NHF60494.1"/>
    </source>
</evidence>
<dbReference type="RefSeq" id="WP_152574995.1">
    <property type="nucleotide sequence ID" value="NZ_VIKU02000004.1"/>
</dbReference>
<accession>A0A967AU87</accession>
<gene>
    <name evidence="1" type="ORF">FK220_014155</name>
</gene>
<dbReference type="EMBL" id="VIKU02000004">
    <property type="protein sequence ID" value="NHF60494.1"/>
    <property type="molecule type" value="Genomic_DNA"/>
</dbReference>
<organism evidence="1 2">
    <name type="scientific">Pelagihabitans pacificus</name>
    <dbReference type="NCBI Taxonomy" id="2696054"/>
    <lineage>
        <taxon>Bacteria</taxon>
        <taxon>Pseudomonadati</taxon>
        <taxon>Bacteroidota</taxon>
        <taxon>Flavobacteriia</taxon>
        <taxon>Flavobacteriales</taxon>
        <taxon>Flavobacteriaceae</taxon>
        <taxon>Pelagihabitans</taxon>
    </lineage>
</organism>
<protein>
    <submittedName>
        <fullName evidence="1">Uncharacterized protein</fullName>
    </submittedName>
</protein>
<dbReference type="Proteomes" id="UP000707206">
    <property type="component" value="Unassembled WGS sequence"/>
</dbReference>
<dbReference type="AlphaFoldDB" id="A0A967AU87"/>
<evidence type="ECO:0000313" key="2">
    <source>
        <dbReference type="Proteomes" id="UP000707206"/>
    </source>
</evidence>
<sequence>MENLSLRGRILSEIESLVAQSFPKQKVPQNVEKLHVALVKKHYNAADVSIDYHRRRVEMDIVMDDRAYDPTKVNTDLPTLHANLWFRNLSDFLKSCLDKDNRSLAFYASLLKSYRNNDMIVVA</sequence>
<reference evidence="1" key="2">
    <citation type="submission" date="2020-03" db="EMBL/GenBank/DDBJ databases">
        <title>Flavobacteriaceae bacterium strain TP-CH-4, a member of the family Flavobacteriaceae isolated from a deep-sea seamount.</title>
        <authorList>
            <person name="Zhang D.-C."/>
        </authorList>
    </citation>
    <scope>NUCLEOTIDE SEQUENCE</scope>
    <source>
        <strain evidence="1">TP-CH-4</strain>
    </source>
</reference>
<comment type="caution">
    <text evidence="1">The sequence shown here is derived from an EMBL/GenBank/DDBJ whole genome shotgun (WGS) entry which is preliminary data.</text>
</comment>
<keyword evidence="2" id="KW-1185">Reference proteome</keyword>
<reference evidence="1" key="1">
    <citation type="submission" date="2019-07" db="EMBL/GenBank/DDBJ databases">
        <authorList>
            <person name="De-Chao Zhang Q."/>
        </authorList>
    </citation>
    <scope>NUCLEOTIDE SEQUENCE</scope>
    <source>
        <strain evidence="1">TP-CH-4</strain>
    </source>
</reference>
<proteinExistence type="predicted"/>